<dbReference type="InterPro" id="IPR004860">
    <property type="entry name" value="LAGLIDADG_dom"/>
</dbReference>
<dbReference type="InterPro" id="IPR036927">
    <property type="entry name" value="Cyt_c_oxase-like_su1_sf"/>
</dbReference>
<dbReference type="Gene3D" id="1.20.210.10">
    <property type="entry name" value="Cytochrome c oxidase-like, subunit I domain"/>
    <property type="match status" value="1"/>
</dbReference>
<dbReference type="GO" id="GO:0005739">
    <property type="term" value="C:mitochondrion"/>
    <property type="evidence" value="ECO:0007669"/>
    <property type="project" value="UniProtKB-ARBA"/>
</dbReference>
<dbReference type="GO" id="GO:0020037">
    <property type="term" value="F:heme binding"/>
    <property type="evidence" value="ECO:0007669"/>
    <property type="project" value="InterPro"/>
</dbReference>
<comment type="similarity">
    <text evidence="2">In the C-terminal section; belongs to the LAGLIDADG endonuclease family.</text>
</comment>
<evidence type="ECO:0000256" key="8">
    <source>
        <dbReference type="ARBA" id="ARBA00022886"/>
    </source>
</evidence>
<keyword evidence="5" id="KW-0540">Nuclease</keyword>
<dbReference type="GO" id="GO:0016787">
    <property type="term" value="F:hydrolase activity"/>
    <property type="evidence" value="ECO:0007669"/>
    <property type="project" value="UniProtKB-KW"/>
</dbReference>
<organism evidence="13">
    <name type="scientific">Starmerella bacillaris</name>
    <name type="common">Yeast</name>
    <name type="synonym">Candida zemplinina</name>
    <dbReference type="NCBI Taxonomy" id="1247836"/>
    <lineage>
        <taxon>Eukaryota</taxon>
        <taxon>Fungi</taxon>
        <taxon>Dikarya</taxon>
        <taxon>Ascomycota</taxon>
        <taxon>Saccharomycotina</taxon>
        <taxon>Dipodascomycetes</taxon>
        <taxon>Dipodascales</taxon>
        <taxon>Trichomonascaceae</taxon>
        <taxon>Starmerella</taxon>
    </lineage>
</organism>
<evidence type="ECO:0000256" key="9">
    <source>
        <dbReference type="ARBA" id="ARBA00022989"/>
    </source>
</evidence>
<feature type="domain" description="Cytochrome oxidase subunit I profile" evidence="12">
    <location>
        <begin position="16"/>
        <end position="393"/>
    </location>
</feature>
<dbReference type="PANTHER" id="PTHR10422">
    <property type="entry name" value="CYTOCHROME C OXIDASE SUBUNIT 1"/>
    <property type="match status" value="1"/>
</dbReference>
<dbReference type="RefSeq" id="YP_052716.2">
    <property type="nucleotide sequence ID" value="NC_005972.1"/>
</dbReference>
<evidence type="ECO:0000313" key="13">
    <source>
        <dbReference type="EMBL" id="AAR10346.2"/>
    </source>
</evidence>
<dbReference type="PROSITE" id="PS00077">
    <property type="entry name" value="COX1_CUB"/>
    <property type="match status" value="1"/>
</dbReference>
<dbReference type="SUPFAM" id="SSF55608">
    <property type="entry name" value="Homing endonucleases"/>
    <property type="match status" value="2"/>
</dbReference>
<feature type="transmembrane region" description="Helical" evidence="11">
    <location>
        <begin position="320"/>
        <end position="343"/>
    </location>
</feature>
<evidence type="ECO:0000256" key="3">
    <source>
        <dbReference type="ARBA" id="ARBA00010468"/>
    </source>
</evidence>
<evidence type="ECO:0000256" key="10">
    <source>
        <dbReference type="ARBA" id="ARBA00023136"/>
    </source>
</evidence>
<dbReference type="PRINTS" id="PR01165">
    <property type="entry name" value="CYCOXIDASEI"/>
</dbReference>
<feature type="transmembrane region" description="Helical" evidence="11">
    <location>
        <begin position="261"/>
        <end position="279"/>
    </location>
</feature>
<name>Q6ED53_STABA</name>
<feature type="transmembrane region" description="Helical" evidence="11">
    <location>
        <begin position="33"/>
        <end position="53"/>
    </location>
</feature>
<dbReference type="Pfam" id="PF00961">
    <property type="entry name" value="LAGLIDADG_1"/>
    <property type="match status" value="1"/>
</dbReference>
<evidence type="ECO:0000256" key="2">
    <source>
        <dbReference type="ARBA" id="ARBA00009332"/>
    </source>
</evidence>
<keyword evidence="7" id="KW-0378">Hydrolase</keyword>
<dbReference type="GO" id="GO:0016020">
    <property type="term" value="C:membrane"/>
    <property type="evidence" value="ECO:0007669"/>
    <property type="project" value="UniProtKB-SubCell"/>
</dbReference>
<dbReference type="InterPro" id="IPR027434">
    <property type="entry name" value="Homing_endonucl"/>
</dbReference>
<dbReference type="InterPro" id="IPR023616">
    <property type="entry name" value="Cyt_c_oxase-like_su1_dom"/>
</dbReference>
<dbReference type="InterPro" id="IPR023615">
    <property type="entry name" value="Cyt_c_Oxase_su1_BS"/>
</dbReference>
<keyword evidence="10 11" id="KW-0472">Membrane</keyword>
<evidence type="ECO:0000256" key="7">
    <source>
        <dbReference type="ARBA" id="ARBA00022801"/>
    </source>
</evidence>
<feature type="transmembrane region" description="Helical" evidence="11">
    <location>
        <begin position="355"/>
        <end position="376"/>
    </location>
</feature>
<dbReference type="GO" id="GO:0004129">
    <property type="term" value="F:cytochrome-c oxidase activity"/>
    <property type="evidence" value="ECO:0007669"/>
    <property type="project" value="InterPro"/>
</dbReference>
<dbReference type="PANTHER" id="PTHR10422:SF18">
    <property type="entry name" value="CYTOCHROME C OXIDASE SUBUNIT 1"/>
    <property type="match status" value="1"/>
</dbReference>
<evidence type="ECO:0000259" key="12">
    <source>
        <dbReference type="PROSITE" id="PS50855"/>
    </source>
</evidence>
<comment type="subcellular location">
    <subcellularLocation>
        <location evidence="1">Membrane</location>
        <topology evidence="1">Multi-pass membrane protein</topology>
    </subcellularLocation>
</comment>
<dbReference type="Pfam" id="PF00115">
    <property type="entry name" value="COX1"/>
    <property type="match status" value="1"/>
</dbReference>
<sequence length="763" mass="88448">MNINLINNYVGPTKGYHWVESWLFSTNCQNMSILYGMFSLFSGLVGLSLSVLMRIELSSPNPQMLMHNGQLWNVLMTAHALFMVFYLVMPMTMGALANYLVPLQMGSNDTAFPRMNNLAFVVLLPSMLFAVLSCLIDEGPGSGWTLYPPLTSLQSHSGSSMDMAMFALHLSGLSSIFGAINLMVTIINMRANGMDYSKLPLFVWSVLMTAVLMMLALPVLAAGLTMLLMDRNFNTSFFVVSGGGDPLLYEHIFWFFGHPEVYILIVPVFGVVSQIVQVYAKKPMFGKMGMIYAMASIGFLGFCVWSHHMFTVGLDADSRAYFSGASLMIAMPTGSKMFSWTATIYGGTLRWTTPLLYAVGFMVLFTMGGVTGVVMANSSLDIMFHDTYYVVAQKKGQYLNTDKLNIAIDLMTGTMWMNMTYMYKGLNKMKRMFYNKTLMRSYMYSQNYLFLWMTNMQSANNLIWKLVQNLMMNLFKLIHLFIIKLGVSETKRQLCKMEMLNNKKMESMNNMKFWEWLAGMIDGKGNFDLRKNDNTNLLELKTIRIKLHNRDLRMLTRIQNKLHMGRINTINNKPYSLWMMSTKEEMSYMINNLNGLIRLKYDNFMKSCNYLNIPIIMPDYNIKPYSPYLSGLIDTDGSMMFNYSKNRMDCSLLFKYNKYSNKLNLDNVMPNYSPYRKINKNSMLFRYQNVNGMILMYNYCMKNRLFCDFKFYRITKMPYFMQMRKFKYSKNIKEYLLYKSFTLNFIKYENPLWFKVPFISKLL</sequence>
<dbReference type="GO" id="GO:0004519">
    <property type="term" value="F:endonuclease activity"/>
    <property type="evidence" value="ECO:0007669"/>
    <property type="project" value="UniProtKB-KW"/>
</dbReference>
<proteinExistence type="inferred from homology"/>
<feature type="transmembrane region" description="Helical" evidence="11">
    <location>
        <begin position="117"/>
        <end position="136"/>
    </location>
</feature>
<feature type="transmembrane region" description="Helical" evidence="11">
    <location>
        <begin position="444"/>
        <end position="464"/>
    </location>
</feature>
<feature type="transmembrane region" description="Helical" evidence="11">
    <location>
        <begin position="291"/>
        <end position="308"/>
    </location>
</feature>
<keyword evidence="9 11" id="KW-1133">Transmembrane helix</keyword>
<dbReference type="GO" id="GO:0006314">
    <property type="term" value="P:intron homing"/>
    <property type="evidence" value="ECO:0007669"/>
    <property type="project" value="UniProtKB-KW"/>
</dbReference>
<keyword evidence="4 11" id="KW-0812">Transmembrane</keyword>
<dbReference type="AlphaFoldDB" id="Q6ED53"/>
<evidence type="ECO:0000256" key="11">
    <source>
        <dbReference type="SAM" id="Phobius"/>
    </source>
</evidence>
<feature type="transmembrane region" description="Helical" evidence="11">
    <location>
        <begin position="201"/>
        <end position="224"/>
    </location>
</feature>
<dbReference type="EMBL" id="AY445918">
    <property type="protein sequence ID" value="AAR10346.2"/>
    <property type="molecule type" value="Genomic_DNA"/>
</dbReference>
<dbReference type="InterPro" id="IPR000883">
    <property type="entry name" value="Cyt_C_Oxase_1"/>
</dbReference>
<accession>Q6ED53</accession>
<dbReference type="GO" id="GO:0015990">
    <property type="term" value="P:electron transport coupled proton transport"/>
    <property type="evidence" value="ECO:0007669"/>
    <property type="project" value="TreeGrafter"/>
</dbReference>
<dbReference type="GO" id="GO:0006123">
    <property type="term" value="P:mitochondrial electron transport, cytochrome c to oxygen"/>
    <property type="evidence" value="ECO:0007669"/>
    <property type="project" value="TreeGrafter"/>
</dbReference>
<dbReference type="GeneID" id="2885997"/>
<feature type="transmembrane region" description="Helical" evidence="11">
    <location>
        <begin position="404"/>
        <end position="423"/>
    </location>
</feature>
<feature type="transmembrane region" description="Helical" evidence="11">
    <location>
        <begin position="166"/>
        <end position="189"/>
    </location>
</feature>
<dbReference type="Gene3D" id="3.10.28.10">
    <property type="entry name" value="Homing endonucleases"/>
    <property type="match status" value="1"/>
</dbReference>
<evidence type="ECO:0000256" key="6">
    <source>
        <dbReference type="ARBA" id="ARBA00022759"/>
    </source>
</evidence>
<gene>
    <name evidence="13" type="primary">cox1-i5</name>
</gene>
<keyword evidence="8" id="KW-0404">Intron homing</keyword>
<comment type="similarity">
    <text evidence="3">In the N-terminal section; belongs to the heme-copper respiratory oxidase family.</text>
</comment>
<dbReference type="PROSITE" id="PS50855">
    <property type="entry name" value="COX1"/>
    <property type="match status" value="1"/>
</dbReference>
<geneLocation type="mitochondrion" evidence="13"/>
<dbReference type="SUPFAM" id="SSF81442">
    <property type="entry name" value="Cytochrome c oxidase subunit I-like"/>
    <property type="match status" value="1"/>
</dbReference>
<protein>
    <submittedName>
        <fullName evidence="13">Cox1-i5 protein</fullName>
    </submittedName>
</protein>
<keyword evidence="13" id="KW-0496">Mitochondrion</keyword>
<keyword evidence="6" id="KW-0255">Endonuclease</keyword>
<feature type="transmembrane region" description="Helical" evidence="11">
    <location>
        <begin position="74"/>
        <end position="97"/>
    </location>
</feature>
<evidence type="ECO:0000256" key="5">
    <source>
        <dbReference type="ARBA" id="ARBA00022722"/>
    </source>
</evidence>
<evidence type="ECO:0000256" key="1">
    <source>
        <dbReference type="ARBA" id="ARBA00004141"/>
    </source>
</evidence>
<evidence type="ECO:0000256" key="4">
    <source>
        <dbReference type="ARBA" id="ARBA00022692"/>
    </source>
</evidence>
<reference evidence="13" key="1">
    <citation type="journal article" date="2008" name="FEMS Yeast Res.">
        <title>Complete mitochondrial genome sequence of the wine yeast Candida zemplinina: intraspecies distribution of a novel group-IIB1 intron with eubacterial affiliations.</title>
        <authorList>
            <person name="Pramateftaki P.V."/>
            <person name="Kouvelis V.N."/>
            <person name="Lanaridis P."/>
            <person name="Typas M.A."/>
        </authorList>
    </citation>
    <scope>NUCLEOTIDE SEQUENCE</scope>
    <source>
        <strain evidence="13">CECT 11046</strain>
    </source>
</reference>